<dbReference type="PANTHER" id="PTHR35218">
    <property type="entry name" value="RNASE H DOMAIN-CONTAINING PROTEIN"/>
    <property type="match status" value="1"/>
</dbReference>
<feature type="compositionally biased region" description="Polar residues" evidence="1">
    <location>
        <begin position="108"/>
        <end position="119"/>
    </location>
</feature>
<sequence>MDESEVLDLEKGYDETGVVGNLCLVVVDGIAIPDHDFSVSPFWAQIHGLSVGKMNRANTESIGLAMTIGVVDSFLVMVAEVIRHEVDEPDPNTLHLSSPKPLYFVTEPTDSPPSHTSQPAVDHHNPNLPALIEEINPNGSPTRNSSLPTLEPPSSITSGLSPTEITHSNSSSLDKSLATVFHERAIKRKSTEDSIDSNRSKLLHLCAPPNLSSHTQKPKQSSTRKSVRRKDSSISAKKNFGETQDLFAFESSLCDVPVQQAITSLEIDLPLVPRLGRTLTTQALGDLVHKNRPSIVFLMETKNNKVFLETIRHKLGFNFATYFEPVGLSGGLALWWKPEVDIDIETSSKNIVHTIISNKFNSFVCAASFIYGYPNREGRDQVWEDLMGIGRTEILPWLCIGDFNEILSSEYKMGGNSPYPARFTSFHGMLSVCGLVDLGF</sequence>
<feature type="domain" description="Endonuclease/exonuclease/phosphatase" evidence="2">
    <location>
        <begin position="275"/>
        <end position="409"/>
    </location>
</feature>
<dbReference type="PANTHER" id="PTHR35218:SF9">
    <property type="entry name" value="ENDONUCLEASE_EXONUCLEASE_PHOSPHATASE DOMAIN-CONTAINING PROTEIN"/>
    <property type="match status" value="1"/>
</dbReference>
<dbReference type="AlphaFoldDB" id="A0A834LT76"/>
<comment type="caution">
    <text evidence="3">The sequence shown here is derived from an EMBL/GenBank/DDBJ whole genome shotgun (WGS) entry which is preliminary data.</text>
</comment>
<evidence type="ECO:0000256" key="1">
    <source>
        <dbReference type="SAM" id="MobiDB-lite"/>
    </source>
</evidence>
<dbReference type="OrthoDB" id="1001388at2759"/>
<dbReference type="InterPro" id="IPR005135">
    <property type="entry name" value="Endo/exonuclease/phosphatase"/>
</dbReference>
<feature type="compositionally biased region" description="Polar residues" evidence="1">
    <location>
        <begin position="210"/>
        <end position="224"/>
    </location>
</feature>
<evidence type="ECO:0000313" key="4">
    <source>
        <dbReference type="Proteomes" id="UP000626092"/>
    </source>
</evidence>
<evidence type="ECO:0000259" key="2">
    <source>
        <dbReference type="Pfam" id="PF03372"/>
    </source>
</evidence>
<accession>A0A834LT76</accession>
<evidence type="ECO:0000313" key="3">
    <source>
        <dbReference type="EMBL" id="KAF7147855.1"/>
    </source>
</evidence>
<feature type="region of interest" description="Disordered" evidence="1">
    <location>
        <begin position="107"/>
        <end position="126"/>
    </location>
</feature>
<feature type="region of interest" description="Disordered" evidence="1">
    <location>
        <begin position="205"/>
        <end position="235"/>
    </location>
</feature>
<dbReference type="Pfam" id="PF03372">
    <property type="entry name" value="Exo_endo_phos"/>
    <property type="match status" value="1"/>
</dbReference>
<gene>
    <name evidence="3" type="ORF">RHSIM_Rhsim03G0108700</name>
</gene>
<dbReference type="GO" id="GO:0003824">
    <property type="term" value="F:catalytic activity"/>
    <property type="evidence" value="ECO:0007669"/>
    <property type="project" value="InterPro"/>
</dbReference>
<name>A0A834LT76_RHOSS</name>
<dbReference type="Proteomes" id="UP000626092">
    <property type="component" value="Unassembled WGS sequence"/>
</dbReference>
<organism evidence="3 4">
    <name type="scientific">Rhododendron simsii</name>
    <name type="common">Sims's rhododendron</name>
    <dbReference type="NCBI Taxonomy" id="118357"/>
    <lineage>
        <taxon>Eukaryota</taxon>
        <taxon>Viridiplantae</taxon>
        <taxon>Streptophyta</taxon>
        <taxon>Embryophyta</taxon>
        <taxon>Tracheophyta</taxon>
        <taxon>Spermatophyta</taxon>
        <taxon>Magnoliopsida</taxon>
        <taxon>eudicotyledons</taxon>
        <taxon>Gunneridae</taxon>
        <taxon>Pentapetalae</taxon>
        <taxon>asterids</taxon>
        <taxon>Ericales</taxon>
        <taxon>Ericaceae</taxon>
        <taxon>Ericoideae</taxon>
        <taxon>Rhodoreae</taxon>
        <taxon>Rhododendron</taxon>
    </lineage>
</organism>
<protein>
    <recommendedName>
        <fullName evidence="2">Endonuclease/exonuclease/phosphatase domain-containing protein</fullName>
    </recommendedName>
</protein>
<dbReference type="Gene3D" id="3.60.10.10">
    <property type="entry name" value="Endonuclease/exonuclease/phosphatase"/>
    <property type="match status" value="1"/>
</dbReference>
<proteinExistence type="predicted"/>
<dbReference type="InterPro" id="IPR036691">
    <property type="entry name" value="Endo/exonu/phosph_ase_sf"/>
</dbReference>
<keyword evidence="4" id="KW-1185">Reference proteome</keyword>
<feature type="compositionally biased region" description="Polar residues" evidence="1">
    <location>
        <begin position="137"/>
        <end position="173"/>
    </location>
</feature>
<dbReference type="EMBL" id="WJXA01000003">
    <property type="protein sequence ID" value="KAF7147855.1"/>
    <property type="molecule type" value="Genomic_DNA"/>
</dbReference>
<feature type="region of interest" description="Disordered" evidence="1">
    <location>
        <begin position="132"/>
        <end position="173"/>
    </location>
</feature>
<reference evidence="3" key="1">
    <citation type="submission" date="2019-11" db="EMBL/GenBank/DDBJ databases">
        <authorList>
            <person name="Liu Y."/>
            <person name="Hou J."/>
            <person name="Li T.-Q."/>
            <person name="Guan C.-H."/>
            <person name="Wu X."/>
            <person name="Wu H.-Z."/>
            <person name="Ling F."/>
            <person name="Zhang R."/>
            <person name="Shi X.-G."/>
            <person name="Ren J.-P."/>
            <person name="Chen E.-F."/>
            <person name="Sun J.-M."/>
        </authorList>
    </citation>
    <scope>NUCLEOTIDE SEQUENCE</scope>
    <source>
        <strain evidence="3">Adult_tree_wgs_1</strain>
        <tissue evidence="3">Leaves</tissue>
    </source>
</reference>
<dbReference type="SUPFAM" id="SSF56219">
    <property type="entry name" value="DNase I-like"/>
    <property type="match status" value="1"/>
</dbReference>